<dbReference type="Gene3D" id="3.40.630.30">
    <property type="match status" value="1"/>
</dbReference>
<organism evidence="1">
    <name type="scientific">marine sediment metagenome</name>
    <dbReference type="NCBI Taxonomy" id="412755"/>
    <lineage>
        <taxon>unclassified sequences</taxon>
        <taxon>metagenomes</taxon>
        <taxon>ecological metagenomes</taxon>
    </lineage>
</organism>
<evidence type="ECO:0000313" key="1">
    <source>
        <dbReference type="EMBL" id="KKL27675.1"/>
    </source>
</evidence>
<dbReference type="EMBL" id="LAZR01035377">
    <property type="protein sequence ID" value="KKL27675.1"/>
    <property type="molecule type" value="Genomic_DNA"/>
</dbReference>
<dbReference type="InterPro" id="IPR016181">
    <property type="entry name" value="Acyl_CoA_acyltransferase"/>
</dbReference>
<protein>
    <recommendedName>
        <fullName evidence="2">N-acetyltransferase domain-containing protein</fullName>
    </recommendedName>
</protein>
<evidence type="ECO:0008006" key="2">
    <source>
        <dbReference type="Google" id="ProtNLM"/>
    </source>
</evidence>
<comment type="caution">
    <text evidence="1">The sequence shown here is derived from an EMBL/GenBank/DDBJ whole genome shotgun (WGS) entry which is preliminary data.</text>
</comment>
<dbReference type="SUPFAM" id="SSF55729">
    <property type="entry name" value="Acyl-CoA N-acyltransferases (Nat)"/>
    <property type="match status" value="1"/>
</dbReference>
<reference evidence="1" key="1">
    <citation type="journal article" date="2015" name="Nature">
        <title>Complex archaea that bridge the gap between prokaryotes and eukaryotes.</title>
        <authorList>
            <person name="Spang A."/>
            <person name="Saw J.H."/>
            <person name="Jorgensen S.L."/>
            <person name="Zaremba-Niedzwiedzka K."/>
            <person name="Martijn J."/>
            <person name="Lind A.E."/>
            <person name="van Eijk R."/>
            <person name="Schleper C."/>
            <person name="Guy L."/>
            <person name="Ettema T.J."/>
        </authorList>
    </citation>
    <scope>NUCLEOTIDE SEQUENCE</scope>
</reference>
<proteinExistence type="predicted"/>
<gene>
    <name evidence="1" type="ORF">LCGC14_2382790</name>
</gene>
<sequence>MEFRELKQEDIDAVKDNSVSRGILSKQPEVIDFGYTLEHEGKILGIGGIRLINTTTAWAWVDLTHYAGERIITVYRVIKEWMEILAKDKGIKRLQAYIETDFEEAIRLVKHLGFHYEYTMSKFVGNKPACMFVRFFNGE</sequence>
<accession>A0A0F9C0G4</accession>
<dbReference type="AlphaFoldDB" id="A0A0F9C0G4"/>
<name>A0A0F9C0G4_9ZZZZ</name>